<keyword evidence="1" id="KW-0812">Transmembrane</keyword>
<keyword evidence="3" id="KW-1185">Reference proteome</keyword>
<feature type="transmembrane region" description="Helical" evidence="1">
    <location>
        <begin position="30"/>
        <end position="54"/>
    </location>
</feature>
<evidence type="ECO:0000313" key="2">
    <source>
        <dbReference type="EMBL" id="KJA22527.1"/>
    </source>
</evidence>
<evidence type="ECO:0000256" key="1">
    <source>
        <dbReference type="SAM" id="Phobius"/>
    </source>
</evidence>
<keyword evidence="1" id="KW-1133">Transmembrane helix</keyword>
<reference evidence="3" key="1">
    <citation type="submission" date="2014-04" db="EMBL/GenBank/DDBJ databases">
        <title>Evolutionary Origins and Diversification of the Mycorrhizal Mutualists.</title>
        <authorList>
            <consortium name="DOE Joint Genome Institute"/>
            <consortium name="Mycorrhizal Genomics Consortium"/>
            <person name="Kohler A."/>
            <person name="Kuo A."/>
            <person name="Nagy L.G."/>
            <person name="Floudas D."/>
            <person name="Copeland A."/>
            <person name="Barry K.W."/>
            <person name="Cichocki N."/>
            <person name="Veneault-Fourrey C."/>
            <person name="LaButti K."/>
            <person name="Lindquist E.A."/>
            <person name="Lipzen A."/>
            <person name="Lundell T."/>
            <person name="Morin E."/>
            <person name="Murat C."/>
            <person name="Riley R."/>
            <person name="Ohm R."/>
            <person name="Sun H."/>
            <person name="Tunlid A."/>
            <person name="Henrissat B."/>
            <person name="Grigoriev I.V."/>
            <person name="Hibbett D.S."/>
            <person name="Martin F."/>
        </authorList>
    </citation>
    <scope>NUCLEOTIDE SEQUENCE [LARGE SCALE GENOMIC DNA]</scope>
    <source>
        <strain evidence="3">FD-334 SS-4</strain>
    </source>
</reference>
<protein>
    <submittedName>
        <fullName evidence="2">Uncharacterized protein</fullName>
    </submittedName>
</protein>
<keyword evidence="1" id="KW-0472">Membrane</keyword>
<feature type="transmembrane region" description="Helical" evidence="1">
    <location>
        <begin position="143"/>
        <end position="167"/>
    </location>
</feature>
<dbReference type="OrthoDB" id="3346544at2759"/>
<evidence type="ECO:0000313" key="3">
    <source>
        <dbReference type="Proteomes" id="UP000054270"/>
    </source>
</evidence>
<name>A0A0D2L6F0_HYPSF</name>
<dbReference type="AlphaFoldDB" id="A0A0D2L6F0"/>
<feature type="transmembrane region" description="Helical" evidence="1">
    <location>
        <begin position="222"/>
        <end position="241"/>
    </location>
</feature>
<gene>
    <name evidence="2" type="ORF">HYPSUDRAFT_139025</name>
</gene>
<dbReference type="EMBL" id="KN817549">
    <property type="protein sequence ID" value="KJA22527.1"/>
    <property type="molecule type" value="Genomic_DNA"/>
</dbReference>
<dbReference type="Proteomes" id="UP000054270">
    <property type="component" value="Unassembled WGS sequence"/>
</dbReference>
<sequence>SLAGVYVCLFFEAFYIMVKKQNRGVTSAKVFLVGTLAMFLVATANMVVNLYRFLRAFVFQVDPLGPFSYFFDFTRWDNLAHNAMLCVMTWLGDALVIYRCYVIWDRQLWVTVLPVILLLLSIATNAALFFWFTHPNVESPTGIAHWMGTIYPFAFAQNIITTGMIAFKIWRQHRRSVDSGVVSHSPLDLLTVMRIIIESAMIYTLQLLILIILFPLHSLAQLIVQNAVIPSIGIIFVLIAVRVHFTRARAIFGPTALPSFPPWLPTITSDRNSTYTPQSSEAADAVITNEPAMVAPPGAAENRIVLTRTTRYSSSRPRGKSASAP</sequence>
<feature type="non-terminal residue" evidence="2">
    <location>
        <position position="1"/>
    </location>
</feature>
<feature type="transmembrane region" description="Helical" evidence="1">
    <location>
        <begin position="108"/>
        <end position="131"/>
    </location>
</feature>
<feature type="transmembrane region" description="Helical" evidence="1">
    <location>
        <begin position="79"/>
        <end position="101"/>
    </location>
</feature>
<dbReference type="OMA" id="HIAINLY"/>
<organism evidence="2 3">
    <name type="scientific">Hypholoma sublateritium (strain FD-334 SS-4)</name>
    <dbReference type="NCBI Taxonomy" id="945553"/>
    <lineage>
        <taxon>Eukaryota</taxon>
        <taxon>Fungi</taxon>
        <taxon>Dikarya</taxon>
        <taxon>Basidiomycota</taxon>
        <taxon>Agaricomycotina</taxon>
        <taxon>Agaricomycetes</taxon>
        <taxon>Agaricomycetidae</taxon>
        <taxon>Agaricales</taxon>
        <taxon>Agaricineae</taxon>
        <taxon>Strophariaceae</taxon>
        <taxon>Hypholoma</taxon>
    </lineage>
</organism>
<feature type="transmembrane region" description="Helical" evidence="1">
    <location>
        <begin position="195"/>
        <end position="216"/>
    </location>
</feature>
<accession>A0A0D2L6F0</accession>
<proteinExistence type="predicted"/>